<gene>
    <name evidence="1" type="ORF">HU752_018055</name>
</gene>
<evidence type="ECO:0000313" key="2">
    <source>
        <dbReference type="Proteomes" id="UP000634530"/>
    </source>
</evidence>
<organism evidence="1 2">
    <name type="scientific">Pseudomonas vanderleydeniana</name>
    <dbReference type="NCBI Taxonomy" id="2745495"/>
    <lineage>
        <taxon>Bacteria</taxon>
        <taxon>Pseudomonadati</taxon>
        <taxon>Pseudomonadota</taxon>
        <taxon>Gammaproteobacteria</taxon>
        <taxon>Pseudomonadales</taxon>
        <taxon>Pseudomonadaceae</taxon>
        <taxon>Pseudomonas</taxon>
    </lineage>
</organism>
<sequence length="137" mass="15438">MQIAQGVAHVVQEAEVEYSEQLEKGGEALSRFLPPPDLNKHVKQVWMLPNLTSFTSIYARMNRYYGRRLAGIRVVHDQQLEVENIRRRPANSPCVNQAGADRCGSKCLMSLARCISTFLRHPNTETIEGQQATAQLT</sequence>
<reference evidence="1 2" key="1">
    <citation type="journal article" date="2020" name="Microorganisms">
        <title>Reliable Identification of Environmental Pseudomonas Isolates Using the rpoD Gene.</title>
        <authorList>
            <consortium name="The Broad Institute Genome Sequencing Platform"/>
            <person name="Girard L."/>
            <person name="Lood C."/>
            <person name="Rokni-Zadeh H."/>
            <person name="van Noort V."/>
            <person name="Lavigne R."/>
            <person name="De Mot R."/>
        </authorList>
    </citation>
    <scope>NUCLEOTIDE SEQUENCE [LARGE SCALE GENOMIC DNA]</scope>
    <source>
        <strain evidence="1 2">RW8P3</strain>
    </source>
</reference>
<dbReference type="EMBL" id="CP077093">
    <property type="protein sequence ID" value="QXI25874.1"/>
    <property type="molecule type" value="Genomic_DNA"/>
</dbReference>
<dbReference type="AlphaFoldDB" id="A0A9E6TPJ5"/>
<keyword evidence="2" id="KW-1185">Reference proteome</keyword>
<evidence type="ECO:0000313" key="1">
    <source>
        <dbReference type="EMBL" id="QXI25874.1"/>
    </source>
</evidence>
<protein>
    <submittedName>
        <fullName evidence="1">Uncharacterized protein</fullName>
    </submittedName>
</protein>
<reference evidence="1 2" key="2">
    <citation type="journal article" date="2021" name="Microorganisms">
        <title>The Ever-Expanding Pseudomonas Genus: Description of 43 New Species and Partition of the Pseudomonas putida Group.</title>
        <authorList>
            <person name="Girard L."/>
            <person name="Lood C."/>
            <person name="Hofte M."/>
            <person name="Vandamme P."/>
            <person name="Rokni-Zadeh H."/>
            <person name="van Noort V."/>
            <person name="Lavigne R."/>
            <person name="De Mot R."/>
        </authorList>
    </citation>
    <scope>NUCLEOTIDE SEQUENCE [LARGE SCALE GENOMIC DNA]</scope>
    <source>
        <strain evidence="1 2">RW8P3</strain>
    </source>
</reference>
<dbReference type="KEGG" id="pvw:HU752_018055"/>
<name>A0A9E6TPJ5_9PSED</name>
<dbReference type="Proteomes" id="UP000634530">
    <property type="component" value="Chromosome"/>
</dbReference>
<dbReference type="RefSeq" id="WP_186684786.1">
    <property type="nucleotide sequence ID" value="NZ_CP077093.1"/>
</dbReference>
<accession>A0A9E6TPJ5</accession>
<proteinExistence type="predicted"/>